<keyword evidence="11" id="KW-1185">Reference proteome</keyword>
<evidence type="ECO:0000256" key="8">
    <source>
        <dbReference type="PIRSR" id="PIRSR000232-1"/>
    </source>
</evidence>
<dbReference type="SUPFAM" id="SSF55469">
    <property type="entry name" value="FMN-dependent nitroreductase-like"/>
    <property type="match status" value="1"/>
</dbReference>
<keyword evidence="5 7" id="KW-0560">Oxidoreductase</keyword>
<proteinExistence type="inferred from homology"/>
<accession>A0A2T8HWE1</accession>
<evidence type="ECO:0000256" key="2">
    <source>
        <dbReference type="ARBA" id="ARBA00022630"/>
    </source>
</evidence>
<dbReference type="CDD" id="cd02135">
    <property type="entry name" value="YdjA-like"/>
    <property type="match status" value="1"/>
</dbReference>
<dbReference type="InterPro" id="IPR026021">
    <property type="entry name" value="YdjA-like"/>
</dbReference>
<dbReference type="Pfam" id="PF00881">
    <property type="entry name" value="Nitroreductase"/>
    <property type="match status" value="1"/>
</dbReference>
<evidence type="ECO:0000259" key="9">
    <source>
        <dbReference type="Pfam" id="PF00881"/>
    </source>
</evidence>
<gene>
    <name evidence="10" type="ORF">DDE20_06515</name>
</gene>
<feature type="binding site" description="in other chain" evidence="8">
    <location>
        <begin position="139"/>
        <end position="141"/>
    </location>
    <ligand>
        <name>FMN</name>
        <dbReference type="ChEBI" id="CHEBI:58210"/>
        <note>ligand shared between dimeric partners</note>
    </ligand>
</feature>
<dbReference type="InterPro" id="IPR000415">
    <property type="entry name" value="Nitroreductase-like"/>
</dbReference>
<keyword evidence="4 7" id="KW-0521">NADP</keyword>
<feature type="binding site" evidence="8">
    <location>
        <position position="47"/>
    </location>
    <ligand>
        <name>FMN</name>
        <dbReference type="ChEBI" id="CHEBI:58210"/>
        <note>ligand shared between dimeric partners</note>
    </ligand>
</feature>
<evidence type="ECO:0000313" key="11">
    <source>
        <dbReference type="Proteomes" id="UP000245911"/>
    </source>
</evidence>
<dbReference type="InterPro" id="IPR052530">
    <property type="entry name" value="NAD(P)H_nitroreductase"/>
</dbReference>
<keyword evidence="2 7" id="KW-0285">Flavoprotein</keyword>
<sequence>MTQLDPNPVMDFLLTRRSKPAKALTLPAPDADTLQQLLTAATRVPDHGRMEPWRFVVLEGAALERLSALVRERGAATGVEPEKIEKSALSWARAPMIVAVISSPKPSDKIPQVEQLLSSGAVCLSLVNAALATGWGASWITGWAAFDRLFVENGLGLEPQEQIAGFVHLGSCDLTAPERARPDVAALTTRVRA</sequence>
<evidence type="ECO:0000256" key="5">
    <source>
        <dbReference type="ARBA" id="ARBA00023002"/>
    </source>
</evidence>
<reference evidence="10 11" key="1">
    <citation type="submission" date="2018-04" db="EMBL/GenBank/DDBJ databases">
        <title>Pararhodobacter oceanense sp. nov., isolated from marine intertidal sediment.</title>
        <authorList>
            <person name="Wang X.-L."/>
            <person name="Du Z.-J."/>
        </authorList>
    </citation>
    <scope>NUCLEOTIDE SEQUENCE [LARGE SCALE GENOMIC DNA]</scope>
    <source>
        <strain evidence="10 11">AM505</strain>
    </source>
</reference>
<dbReference type="PIRSF" id="PIRSF000232">
    <property type="entry name" value="YdjA"/>
    <property type="match status" value="1"/>
</dbReference>
<dbReference type="Gene3D" id="3.40.109.10">
    <property type="entry name" value="NADH Oxidase"/>
    <property type="match status" value="1"/>
</dbReference>
<name>A0A2T8HWE1_9RHOB</name>
<dbReference type="RefSeq" id="WP_116557644.1">
    <property type="nucleotide sequence ID" value="NZ_JBLWXM010000001.1"/>
</dbReference>
<comment type="similarity">
    <text evidence="1 7">Belongs to the nitroreductase family.</text>
</comment>
<evidence type="ECO:0000313" key="10">
    <source>
        <dbReference type="EMBL" id="PVH29756.1"/>
    </source>
</evidence>
<dbReference type="PANTHER" id="PTHR43821">
    <property type="entry name" value="NAD(P)H NITROREDUCTASE YDJA-RELATED"/>
    <property type="match status" value="1"/>
</dbReference>
<comment type="cofactor">
    <cofactor evidence="8">
        <name>FMN</name>
        <dbReference type="ChEBI" id="CHEBI:58210"/>
    </cofactor>
    <text evidence="8">Binds 1 FMN per subunit.</text>
</comment>
<feature type="domain" description="Nitroreductase" evidence="9">
    <location>
        <begin position="16"/>
        <end position="170"/>
    </location>
</feature>
<protein>
    <recommendedName>
        <fullName evidence="7">Putative NAD(P)H nitroreductase</fullName>
        <ecNumber evidence="7">1.-.-.-</ecNumber>
    </recommendedName>
</protein>
<keyword evidence="6 7" id="KW-0520">NAD</keyword>
<dbReference type="PANTHER" id="PTHR43821:SF1">
    <property type="entry name" value="NAD(P)H NITROREDUCTASE YDJA-RELATED"/>
    <property type="match status" value="1"/>
</dbReference>
<dbReference type="InterPro" id="IPR029479">
    <property type="entry name" value="Nitroreductase"/>
</dbReference>
<dbReference type="GO" id="GO:0016491">
    <property type="term" value="F:oxidoreductase activity"/>
    <property type="evidence" value="ECO:0007669"/>
    <property type="project" value="UniProtKB-UniRule"/>
</dbReference>
<keyword evidence="3 7" id="KW-0288">FMN</keyword>
<evidence type="ECO:0000256" key="3">
    <source>
        <dbReference type="ARBA" id="ARBA00022643"/>
    </source>
</evidence>
<evidence type="ECO:0000256" key="1">
    <source>
        <dbReference type="ARBA" id="ARBA00007118"/>
    </source>
</evidence>
<comment type="caution">
    <text evidence="10">The sequence shown here is derived from an EMBL/GenBank/DDBJ whole genome shotgun (WGS) entry which is preliminary data.</text>
</comment>
<dbReference type="EC" id="1.-.-.-" evidence="7"/>
<dbReference type="OrthoDB" id="9804207at2"/>
<evidence type="ECO:0000256" key="7">
    <source>
        <dbReference type="PIRNR" id="PIRNR000232"/>
    </source>
</evidence>
<evidence type="ECO:0000256" key="4">
    <source>
        <dbReference type="ARBA" id="ARBA00022857"/>
    </source>
</evidence>
<organism evidence="10 11">
    <name type="scientific">Pararhodobacter oceanensis</name>
    <dbReference type="NCBI Taxonomy" id="2172121"/>
    <lineage>
        <taxon>Bacteria</taxon>
        <taxon>Pseudomonadati</taxon>
        <taxon>Pseudomonadota</taxon>
        <taxon>Alphaproteobacteria</taxon>
        <taxon>Rhodobacterales</taxon>
        <taxon>Paracoccaceae</taxon>
        <taxon>Pararhodobacter</taxon>
    </lineage>
</organism>
<dbReference type="AlphaFoldDB" id="A0A2T8HWE1"/>
<feature type="binding site" description="in other chain" evidence="8">
    <location>
        <begin position="16"/>
        <end position="18"/>
    </location>
    <ligand>
        <name>FMN</name>
        <dbReference type="ChEBI" id="CHEBI:58210"/>
        <note>ligand shared between dimeric partners</note>
    </ligand>
</feature>
<feature type="binding site" evidence="8">
    <location>
        <position position="43"/>
    </location>
    <ligand>
        <name>FMN</name>
        <dbReference type="ChEBI" id="CHEBI:58210"/>
        <note>ligand shared between dimeric partners</note>
    </ligand>
</feature>
<evidence type="ECO:0000256" key="6">
    <source>
        <dbReference type="ARBA" id="ARBA00023027"/>
    </source>
</evidence>
<dbReference type="Proteomes" id="UP000245911">
    <property type="component" value="Unassembled WGS sequence"/>
</dbReference>
<dbReference type="EMBL" id="QDKM01000002">
    <property type="protein sequence ID" value="PVH29756.1"/>
    <property type="molecule type" value="Genomic_DNA"/>
</dbReference>